<organism evidence="1 2">
    <name type="scientific">Burkholderia phage Maja</name>
    <dbReference type="NCBI Taxonomy" id="2767571"/>
    <lineage>
        <taxon>Viruses</taxon>
        <taxon>Duplodnaviria</taxon>
        <taxon>Heunggongvirae</taxon>
        <taxon>Uroviricota</taxon>
        <taxon>Caudoviricetes</taxon>
        <taxon>Lindbergviridae</taxon>
        <taxon>Gladiolivirus</taxon>
        <taxon>Gladiolivirus maja</taxon>
    </lineage>
</organism>
<protein>
    <submittedName>
        <fullName evidence="1">Uncharacterized protein</fullName>
    </submittedName>
</protein>
<accession>A0A7S6R7A8</accession>
<evidence type="ECO:0000313" key="1">
    <source>
        <dbReference type="EMBL" id="QOV06321.1"/>
    </source>
</evidence>
<reference evidence="1 2" key="1">
    <citation type="submission" date="2020-07" db="EMBL/GenBank/DDBJ databases">
        <title>Complete genome sequence of Burkholderia gladioli phage Maja.</title>
        <authorList>
            <person name="Yu Z."/>
            <person name="Yao G.W."/>
            <person name="Guadalupe Vizoso-Pinto M."/>
            <person name="Sun L."/>
            <person name="Le T."/>
            <person name="Gonzalez C."/>
            <person name="Young R."/>
            <person name="Liu M."/>
        </authorList>
    </citation>
    <scope>NUCLEOTIDE SEQUENCE [LARGE SCALE GENOMIC DNA]</scope>
</reference>
<gene>
    <name evidence="1" type="ORF">CPT_Maja_101</name>
</gene>
<keyword evidence="2" id="KW-1185">Reference proteome</keyword>
<dbReference type="EMBL" id="MT708549">
    <property type="protein sequence ID" value="QOV06321.1"/>
    <property type="molecule type" value="Genomic_DNA"/>
</dbReference>
<sequence>MFMLEPIHRELLIEARSRITCNDESDDDNNFICAHALKAAQAKSGMDDAYICAADEIKEAIGKSMTLPVPGREFGDSCFTLEVYLNRLPQAPEWWKTMWLSDRNKQREAERIADEVRLTWIDRMLELGYIA</sequence>
<evidence type="ECO:0000313" key="2">
    <source>
        <dbReference type="Proteomes" id="UP000593952"/>
    </source>
</evidence>
<dbReference type="Proteomes" id="UP000593952">
    <property type="component" value="Segment"/>
</dbReference>
<proteinExistence type="predicted"/>
<name>A0A7S6R7A8_9CAUD</name>